<dbReference type="PRINTS" id="PR00111">
    <property type="entry name" value="ABHYDROLASE"/>
</dbReference>
<dbReference type="PDBsum" id="1C4X"/>
<proteinExistence type="evidence at protein level"/>
<dbReference type="OrthoDB" id="9801162at2"/>
<dbReference type="PATRIC" id="fig|101510.16.peg.8542"/>
<dbReference type="EMBL" id="CP000433">
    <property type="protein sequence ID" value="ABH00329.1"/>
    <property type="molecule type" value="Genomic_DNA"/>
</dbReference>
<feature type="domain" description="AB hydrolase-1" evidence="2">
    <location>
        <begin position="32"/>
        <end position="273"/>
    </location>
</feature>
<dbReference type="BRENDA" id="3.7.1.8">
    <property type="organism ID" value="5397"/>
</dbReference>
<dbReference type="InterPro" id="IPR000073">
    <property type="entry name" value="AB_hydrolase_1"/>
</dbReference>
<dbReference type="PANTHER" id="PTHR43798:SF31">
    <property type="entry name" value="AB HYDROLASE SUPERFAMILY PROTEIN YCLE"/>
    <property type="match status" value="1"/>
</dbReference>
<dbReference type="GO" id="GO:0016020">
    <property type="term" value="C:membrane"/>
    <property type="evidence" value="ECO:0007669"/>
    <property type="project" value="TreeGrafter"/>
</dbReference>
<evidence type="ECO:0000313" key="5">
    <source>
        <dbReference type="Proteomes" id="UP000008710"/>
    </source>
</evidence>
<dbReference type="SUPFAM" id="SSF53474">
    <property type="entry name" value="alpha/beta-Hydrolases"/>
    <property type="match status" value="1"/>
</dbReference>
<reference evidence="3" key="5">
    <citation type="journal article" date="2010" name="J. Bacteriol.">
        <title>Dual two-component regulatory systems are involved in aromatic compound degradation in a polychlorinated-biphenyl degrader, Rhodococcus jostii RHA1.</title>
        <authorList>
            <person name="Takeda H."/>
            <person name="Shimodaira J."/>
            <person name="Yukawa K."/>
            <person name="Hara N."/>
            <person name="Kasai D."/>
            <person name="Miyauchi K."/>
            <person name="Masai E."/>
            <person name="Fukuda M."/>
        </authorList>
    </citation>
    <scope>NUCLEOTIDE SEQUENCE</scope>
    <source>
        <strain evidence="3">RHA1</strain>
        <plasmid evidence="3">pRHL2</plasmid>
    </source>
</reference>
<evidence type="ECO:0000313" key="4">
    <source>
        <dbReference type="EMBL" id="BAC92715.1"/>
    </source>
</evidence>
<evidence type="ECO:0000313" key="3">
    <source>
        <dbReference type="EMBL" id="ABH00329.1"/>
    </source>
</evidence>
<dbReference type="PDB" id="1C4X">
    <property type="method" value="X-ray"/>
    <property type="resolution" value="2.40 A"/>
    <property type="chains" value="A=1-285"/>
</dbReference>
<reference evidence="5" key="3">
    <citation type="journal article" date="2006" name="Proc. Natl. Acad. Sci. U.S.A.">
        <title>The complete genome of Rhodococcus sp. RHA1 provides insights into a catabolic powerhouse.</title>
        <authorList>
            <person name="McLeod M.P."/>
            <person name="Warren R.L."/>
            <person name="Hsiao W.W.L."/>
            <person name="Araki N."/>
            <person name="Myhre M."/>
            <person name="Fernandes C."/>
            <person name="Miyazawa D."/>
            <person name="Wong W."/>
            <person name="Lillquist A.L."/>
            <person name="Wang D."/>
            <person name="Dosanjh M."/>
            <person name="Hara H."/>
            <person name="Petrescu A."/>
            <person name="Morin R.D."/>
            <person name="Yang G."/>
            <person name="Stott J.M."/>
            <person name="Schein J.E."/>
            <person name="Shin H."/>
            <person name="Smailus D."/>
            <person name="Siddiqui A.S."/>
            <person name="Marra M.A."/>
            <person name="Jones S.J.M."/>
            <person name="Holt R."/>
            <person name="Brinkman F.S.L."/>
            <person name="Miyauchi K."/>
            <person name="Fukuda M."/>
            <person name="Davies J.E."/>
            <person name="Mohn W.W."/>
            <person name="Eltis L.D."/>
        </authorList>
    </citation>
    <scope>NUCLEOTIDE SEQUENCE [LARGE SCALE GENOMIC DNA]</scope>
    <source>
        <strain evidence="5">RHA1</strain>
    </source>
</reference>
<protein>
    <submittedName>
        <fullName evidence="4">2-hydroxy-6-oxo-6-phenylhexa-2,4-dienoate hydrolase</fullName>
        <ecNumber evidence="3">3.7.1.8</ecNumber>
    </submittedName>
</protein>
<name>Q75WN8_RHOJR</name>
<dbReference type="Proteomes" id="UP000008710">
    <property type="component" value="Plasmid pRHL2"/>
</dbReference>
<dbReference type="EMBL" id="AB120955">
    <property type="protein sequence ID" value="BAC92715.1"/>
    <property type="molecule type" value="Genomic_DNA"/>
</dbReference>
<dbReference type="KEGG" id="rha:RHA1_ro10136"/>
<dbReference type="RefSeq" id="WP_011599998.1">
    <property type="nucleotide sequence ID" value="NC_008270.1"/>
</dbReference>
<organism evidence="4">
    <name type="scientific">Rhodococcus jostii (strain RHA1)</name>
    <dbReference type="NCBI Taxonomy" id="101510"/>
    <lineage>
        <taxon>Bacteria</taxon>
        <taxon>Bacillati</taxon>
        <taxon>Actinomycetota</taxon>
        <taxon>Actinomycetes</taxon>
        <taxon>Mycobacteriales</taxon>
        <taxon>Nocardiaceae</taxon>
        <taxon>Rhodococcus</taxon>
    </lineage>
</organism>
<dbReference type="PANTHER" id="PTHR43798">
    <property type="entry name" value="MONOACYLGLYCEROL LIPASE"/>
    <property type="match status" value="1"/>
</dbReference>
<dbReference type="Gene3D" id="3.40.50.1820">
    <property type="entry name" value="alpha/beta hydrolase"/>
    <property type="match status" value="1"/>
</dbReference>
<dbReference type="ESTHER" id="rhosp-bphd">
    <property type="family name" value="Carbon-carbon_bond_hydrolase"/>
</dbReference>
<dbReference type="InterPro" id="IPR029058">
    <property type="entry name" value="AB_hydrolase_fold"/>
</dbReference>
<dbReference type="EC" id="3.7.1.8" evidence="3"/>
<keyword evidence="6" id="KW-0002">3D-structure</keyword>
<sequence length="285" mass="31643">MAKTVEIIEKRFPSGTLASHALVAGDPQSPAVVLLHGAGPGAHAASNWRPIIPDLAENFFVVAPDLIGFGQSEYPETYPGHIMSWVGMRVEQILGLMNHFGIEKSHIVGNSMGGAVTLQLVVEAPERFDKVALMGSVGAPMNARPPELARLLAFYADPRLTPYRELIHSFVYDPENFPGMEEIVKSRFEVANDPEVRRIQEVMFESMKAGMESLVIPPATLGRLPHDVLVFHGRQDRIVPLDTSLYLTKHLKHAELVVLDRCGHWAQLERWDAMGPMLMEHFRAA</sequence>
<dbReference type="SMR" id="Q75WN8"/>
<geneLocation type="plasmid" evidence="3 5">
    <name>pRHL2</name>
</geneLocation>
<dbReference type="HOGENOM" id="CLU_020336_13_2_11"/>
<reference evidence="3" key="4">
    <citation type="submission" date="2006-07" db="EMBL/GenBank/DDBJ databases">
        <authorList>
            <person name="McLeod M.P."/>
            <person name="Warren R.L."/>
            <person name="Araki N."/>
            <person name="Hsiao W.W.L."/>
            <person name="Myhre M."/>
            <person name="Fernandes C."/>
            <person name="Miyazawa D."/>
            <person name="Wong W."/>
            <person name="Lillquist A.L."/>
            <person name="Wang D."/>
            <person name="Dosanjh M."/>
            <person name="Petrescu A."/>
            <person name="Morin R.D."/>
            <person name="Yang G."/>
            <person name="Stott J.M."/>
            <person name="Schein J.E."/>
            <person name="Shin H."/>
            <person name="Smailus D."/>
            <person name="Siddiqui A.S."/>
            <person name="Marra M.A."/>
            <person name="Jones S.J.M."/>
            <person name="Holt R."/>
            <person name="Brinkman F.S.L."/>
            <person name="Miyauchi K."/>
            <person name="Fukuda M."/>
            <person name="Davies J.E."/>
            <person name="Mohn W.W."/>
            <person name="Eltis L.D."/>
        </authorList>
    </citation>
    <scope>NUCLEOTIDE SEQUENCE</scope>
    <source>
        <strain evidence="3">RHA1</strain>
        <plasmid evidence="3">pRHL2</plasmid>
    </source>
</reference>
<evidence type="ECO:0000256" key="1">
    <source>
        <dbReference type="ARBA" id="ARBA00022801"/>
    </source>
</evidence>
<gene>
    <name evidence="4" type="primary">bphD</name>
    <name evidence="3" type="synonym">bphD1</name>
    <name evidence="3" type="ordered locus">RHA1_ro10136</name>
</gene>
<dbReference type="GO" id="GO:0016787">
    <property type="term" value="F:hydrolase activity"/>
    <property type="evidence" value="ECO:0007669"/>
    <property type="project" value="UniProtKB-KW"/>
</dbReference>
<reference evidence="4" key="2">
    <citation type="submission" date="2003-09" db="EMBL/GenBank/DDBJ databases">
        <title>Diversity and Characterization of Aromatic Ring Hydroxylation Dioxygenase Genes in Rhodococcus sp. Strain RHA1.</title>
        <authorList>
            <person name="Iwasaki T."/>
            <person name="Miyauchi K."/>
            <person name="Masai E."/>
            <person name="Fukuda M."/>
        </authorList>
    </citation>
    <scope>NUCLEOTIDE SEQUENCE</scope>
    <source>
        <strain evidence="4">RHA1</strain>
    </source>
</reference>
<dbReference type="InterPro" id="IPR050266">
    <property type="entry name" value="AB_hydrolase_sf"/>
</dbReference>
<dbReference type="BioCyc" id="MetaCyc:RHA1_RO10136-MONOMER"/>
<evidence type="ECO:0000259" key="2">
    <source>
        <dbReference type="Pfam" id="PF12697"/>
    </source>
</evidence>
<dbReference type="Pfam" id="PF12697">
    <property type="entry name" value="Abhydrolase_6"/>
    <property type="match status" value="1"/>
</dbReference>
<dbReference type="AlphaFoldDB" id="Q75WN8"/>
<evidence type="ECO:0007829" key="6">
    <source>
        <dbReference type="PDB" id="1C4X"/>
    </source>
</evidence>
<keyword evidence="3" id="KW-0614">Plasmid</keyword>
<keyword evidence="1 4" id="KW-0378">Hydrolase</keyword>
<reference evidence="6" key="1">
    <citation type="journal article" date="1997" name="Proc. Jpn. Acad., B, Phys. Biol. Sci.">
        <title>Three-Dimensional Structure of Microbial 2-Hydroxyl-6-Oxo-6-Phenylhexa-2,4- Dienoic Acid (Hpda) Hydrolase (Bphd Enzyme) from Rhodococcus Sp. Strain Rha1, in the Pcb Degradation Pathway.</title>
        <authorList>
            <person name="Nandhagopal N."/>
            <person name="Senda T."/>
            <person name="Hatta T."/>
            <person name="Yamada A."/>
            <person name="Masai E."/>
            <person name="Fukuda M."/>
            <person name="Mitsui Y."/>
        </authorList>
    </citation>
    <scope>X-RAY CRYSTALLOGRAPHY (2.40 ANGSTROMS)</scope>
</reference>
<accession>Q75WN8</accession>